<name>A0A1H9CPQ3_9FLAO</name>
<feature type="domain" description="Ig-like" evidence="3">
    <location>
        <begin position="1507"/>
        <end position="1583"/>
    </location>
</feature>
<keyword evidence="5" id="KW-1185">Reference proteome</keyword>
<dbReference type="Pfam" id="PF13585">
    <property type="entry name" value="CHU_C"/>
    <property type="match status" value="1"/>
</dbReference>
<dbReference type="InterPro" id="IPR044023">
    <property type="entry name" value="Ig_7"/>
</dbReference>
<evidence type="ECO:0000256" key="1">
    <source>
        <dbReference type="SAM" id="SignalP"/>
    </source>
</evidence>
<proteinExistence type="predicted"/>
<protein>
    <submittedName>
        <fullName evidence="4">Gliding motility-associated C-terminal domain-containing protein</fullName>
    </submittedName>
</protein>
<gene>
    <name evidence="4" type="ORF">SAMN05444005_10511</name>
</gene>
<dbReference type="Pfam" id="PF19081">
    <property type="entry name" value="Ig_7"/>
    <property type="match status" value="3"/>
</dbReference>
<evidence type="ECO:0000313" key="5">
    <source>
        <dbReference type="Proteomes" id="UP000198648"/>
    </source>
</evidence>
<dbReference type="STRING" id="1299341.SAMN05444005_10511"/>
<dbReference type="Pfam" id="PF01345">
    <property type="entry name" value="DUF11"/>
    <property type="match status" value="1"/>
</dbReference>
<dbReference type="RefSeq" id="WP_091468195.1">
    <property type="nucleotide sequence ID" value="NZ_FOEI01000005.1"/>
</dbReference>
<dbReference type="InterPro" id="IPR047589">
    <property type="entry name" value="DUF11_rpt"/>
</dbReference>
<dbReference type="EMBL" id="FOEI01000005">
    <property type="protein sequence ID" value="SEQ03149.1"/>
    <property type="molecule type" value="Genomic_DNA"/>
</dbReference>
<dbReference type="NCBIfam" id="TIGR01451">
    <property type="entry name" value="B_ant_repeat"/>
    <property type="match status" value="1"/>
</dbReference>
<feature type="domain" description="Ig-like" evidence="3">
    <location>
        <begin position="1066"/>
        <end position="1138"/>
    </location>
</feature>
<dbReference type="Gene3D" id="2.60.40.1170">
    <property type="entry name" value="Mu homology domain, subdomain B"/>
    <property type="match status" value="1"/>
</dbReference>
<dbReference type="OrthoDB" id="1236981at2"/>
<dbReference type="InterPro" id="IPR026341">
    <property type="entry name" value="T9SS_type_B"/>
</dbReference>
<feature type="domain" description="Ig-like" evidence="3">
    <location>
        <begin position="371"/>
        <end position="456"/>
    </location>
</feature>
<keyword evidence="1" id="KW-0732">Signal</keyword>
<dbReference type="NCBIfam" id="TIGR04131">
    <property type="entry name" value="Bac_Flav_CTERM"/>
    <property type="match status" value="1"/>
</dbReference>
<feature type="chain" id="PRO_5011503220" evidence="1">
    <location>
        <begin position="32"/>
        <end position="2045"/>
    </location>
</feature>
<sequence length="2045" mass="215267">MKSKSTFKEKLTRVFCFSVLFLVFCKTEVSAQVNFVNANVLVSSSHATNAGNAAVFDNTFATLNSYGGVAIGIGAYNGAIELEFPTTLPAGKTSYVKIDFDQDVLNALVGGGLGGELADLLGTVVLGNHYFTIAAKNNNTSVSVFSSQNNFTSDAGKLIRDAAGNYYFAITPNQSYNRIEIVDHTDALLVGTSNSMKVYNAFYTEGTNSCDIAFATSFDGSGGTLDLIGLGNAGVTNPQRAIDTDVNSYSNISLGLLAVAGTINQTIYFSSLSNPTDQFHLTLQLDNPSILNLGLADGIKIEALNGTTVVYTYDIGTILDLDLIGLLSNGQKATIPISPGQAFDRVRISISSLVQLNVVKGLRIYDIYRSPAAPTIALASQNISICGSQSVTLLANTSSDNELVWYDSSTSSSPIAVTAYNVGYTTPVLNSTTTYYVAAKKIGCPNLSSRVPITVTFISVPLASDITVSNTTMTASCSGIVVIEPSTIITNSTFNYYTDQNKTQEITTGFSGHPGISYVKDAGTGALTISGLNTTNTPITYYVAIEVNGVCENANGTLLPITVVSPVQTSLTVTPTLTNCTSVNLADAIVGFDTSGNTIYTFYDSSMNVISASAAAAIQTSGTYYIQAEVPNSCISAISSVNVTVNPSPTLNINPSSYTANVGDSVTLMATSNAPITWYDSNGNALASNIAGPFMNSGTYTFTAIANNGVCSRSGIATVIVNSPTDCFVNTTRVYADTQSSNSILTGGVINNANAIDENPQSHSTITSGIGALGVGTTWQTLEWNDAIPAGTPVSIKLGTEYSGLTLIGAISVVGTKRNGMGVPVDIGTIQPLSGSIVNLLPGDNCFEYTFVPSNLSGPQIYDGVRIIVGSTVSVSQNAKVYEAYYNKVITPFICNTGDVEDLFHGVFDLGIGVLTNTTNVVNPWNAVDNSDASYATLYNGVGALSAAELTVKFRTVSQPTDILKIFLEKPGSTLNVGALSGFTVQRYMGDTPVGNLLIADGSAASLELLNGGNDGAIFISSISSPPYDRVKIRLGGALNMLDFLRVHYVKREANIDIVGGVDDSIEVCQDATITLTSDICTTYNWYDAATGGNLITTGISYTLPANTTPGTYTYYIQPVRSGCEVLSRTPITIVVKPFSPISAISDIVVNADDDTTFCSSTGNVTLTAQLNTVPVMTNPIFYWYSFDGTNQTLIVGENTNVLQLTGLAPGTYTYYVGVSSNEFCRTALPDRTAITFTILPFSTSGDITANNAQICLGTIATLSPSSTFANPQYTWFFTNDVSQPITNGTISGVTYNILPNGTLSITGLTALNSPYTYYVAMSSDTSCQNIPGTLKSVTVQLIEIATPTTLDATPDFCASTNPTIASLQINESGIIWYDAPSNGTVLPLSTPLVNGVTYYAGITDPISGCSSASRLQVTPTIITIPTPTTLDATPDFCATANPTIASLQVNESGIIWYDAAIGGTVLPTSTVLQNGVSYFASITDIVSGCSSSTRLEIIPTIINVPTPTITDATPDVCSTSNATLASLIITPSSGIIWYDAAVGGNVLATSTVLVNGVSYFAGVTDSASGCSSATRLEVIPTVITVPLVTTTDATPDFCATTNPTIASLQVNETGVIWYDAPINGNVLPATTTLVSGVTYYASITDSASGCSSASRTAITPTIITVPMATTNDASQDFCGITNPTIANLQVNESNIVWYDALTNGNILSTTTPLVDGGIYYALQIDPVSGCTSATRLAITVNFLENNTATITENSSNNCILTNTTYTTQAGMSNYVWTLSTGAVIVSGGGVNDNFITVQWTQTGTNSVSVSYNDSNGCSLVNTANLDVTIGMCSNLSITKTVDNPTPFVDDNVVFTITVTSTGLGSYSNIVVSEPLPSGYAYVSSTTSAGTYNPISGIWNIPSLAANQSATLLITATVLMEGDYLNIAEIISADEDDPDDGDVAGVTTDPLCLIVYNEFTPNEDGSNDFFNIKCAEFFPNNKLEIYNRYGNLVYETKYYKNTWKGISNVNGTFNGSVLPTGTYYYIFETGESDNRIKTGWVFIMR</sequence>
<evidence type="ECO:0000259" key="2">
    <source>
        <dbReference type="Pfam" id="PF01345"/>
    </source>
</evidence>
<dbReference type="InterPro" id="IPR001434">
    <property type="entry name" value="OmcB-like_DUF11"/>
</dbReference>
<feature type="domain" description="DUF11" evidence="2">
    <location>
        <begin position="1836"/>
        <end position="1941"/>
    </location>
</feature>
<evidence type="ECO:0000259" key="3">
    <source>
        <dbReference type="Pfam" id="PF19081"/>
    </source>
</evidence>
<dbReference type="Proteomes" id="UP000198648">
    <property type="component" value="Unassembled WGS sequence"/>
</dbReference>
<reference evidence="4 5" key="1">
    <citation type="submission" date="2016-10" db="EMBL/GenBank/DDBJ databases">
        <authorList>
            <person name="de Groot N.N."/>
        </authorList>
    </citation>
    <scope>NUCLEOTIDE SEQUENCE [LARGE SCALE GENOMIC DNA]</scope>
    <source>
        <strain evidence="4 5">DSM 27078</strain>
    </source>
</reference>
<evidence type="ECO:0000313" key="4">
    <source>
        <dbReference type="EMBL" id="SEQ03149.1"/>
    </source>
</evidence>
<feature type="signal peptide" evidence="1">
    <location>
        <begin position="1"/>
        <end position="31"/>
    </location>
</feature>
<organism evidence="4 5">
    <name type="scientific">Flavobacterium urocaniciphilum</name>
    <dbReference type="NCBI Taxonomy" id="1299341"/>
    <lineage>
        <taxon>Bacteria</taxon>
        <taxon>Pseudomonadati</taxon>
        <taxon>Bacteroidota</taxon>
        <taxon>Flavobacteriia</taxon>
        <taxon>Flavobacteriales</taxon>
        <taxon>Flavobacteriaceae</taxon>
        <taxon>Flavobacterium</taxon>
    </lineage>
</organism>
<accession>A0A1H9CPQ3</accession>